<evidence type="ECO:0000256" key="10">
    <source>
        <dbReference type="ARBA" id="ARBA00023157"/>
    </source>
</evidence>
<keyword evidence="6" id="KW-0735">Signal-anchor</keyword>
<dbReference type="GO" id="GO:0015012">
    <property type="term" value="P:heparan sulfate proteoglycan biosynthetic process"/>
    <property type="evidence" value="ECO:0007669"/>
    <property type="project" value="UniProtKB-ARBA"/>
</dbReference>
<evidence type="ECO:0000256" key="2">
    <source>
        <dbReference type="ARBA" id="ARBA00010569"/>
    </source>
</evidence>
<evidence type="ECO:0000256" key="1">
    <source>
        <dbReference type="ARBA" id="ARBA00004323"/>
    </source>
</evidence>
<evidence type="ECO:0000256" key="7">
    <source>
        <dbReference type="ARBA" id="ARBA00022989"/>
    </source>
</evidence>
<evidence type="ECO:0000256" key="6">
    <source>
        <dbReference type="ARBA" id="ARBA00022968"/>
    </source>
</evidence>
<keyword evidence="9" id="KW-0472">Membrane</keyword>
<dbReference type="InterPro" id="IPR005331">
    <property type="entry name" value="Sulfotransferase"/>
</dbReference>
<comment type="subunit">
    <text evidence="3">Homotrimer.</text>
</comment>
<keyword evidence="8" id="KW-0333">Golgi apparatus</keyword>
<reference evidence="12 13" key="1">
    <citation type="journal article" date="2016" name="Nat. Commun.">
        <title>Extremotolerant tardigrade genome and improved radiotolerance of human cultured cells by tardigrade-unique protein.</title>
        <authorList>
            <person name="Hashimoto T."/>
            <person name="Horikawa D.D."/>
            <person name="Saito Y."/>
            <person name="Kuwahara H."/>
            <person name="Kozuka-Hata H."/>
            <person name="Shin-I T."/>
            <person name="Minakuchi Y."/>
            <person name="Ohishi K."/>
            <person name="Motoyama A."/>
            <person name="Aizu T."/>
            <person name="Enomoto A."/>
            <person name="Kondo K."/>
            <person name="Tanaka S."/>
            <person name="Hara Y."/>
            <person name="Koshikawa S."/>
            <person name="Sagara H."/>
            <person name="Miura T."/>
            <person name="Yokobori S."/>
            <person name="Miyagawa K."/>
            <person name="Suzuki Y."/>
            <person name="Kubo T."/>
            <person name="Oyama M."/>
            <person name="Kohara Y."/>
            <person name="Fujiyama A."/>
            <person name="Arakawa K."/>
            <person name="Katayama T."/>
            <person name="Toyoda A."/>
            <person name="Kunieda T."/>
        </authorList>
    </citation>
    <scope>NUCLEOTIDE SEQUENCE [LARGE SCALE GENOMIC DNA]</scope>
    <source>
        <strain evidence="12 13">YOKOZUNA-1</strain>
    </source>
</reference>
<dbReference type="GO" id="GO:0004394">
    <property type="term" value="F:heparan sulfate 2-sulfotransferase activity"/>
    <property type="evidence" value="ECO:0007669"/>
    <property type="project" value="TreeGrafter"/>
</dbReference>
<dbReference type="AlphaFoldDB" id="A0A1D1W2L3"/>
<dbReference type="PANTHER" id="PTHR12129">
    <property type="entry name" value="HEPARAN SULFATE 2-O-SULFOTRANSFERASE"/>
    <property type="match status" value="1"/>
</dbReference>
<comment type="similarity">
    <text evidence="2">Belongs to the sulfotransferase 3 family.</text>
</comment>
<accession>A0A1D1W2L3</accession>
<dbReference type="InterPro" id="IPR007734">
    <property type="entry name" value="Heparan_SO4_2-O-STrfase"/>
</dbReference>
<organism evidence="12 13">
    <name type="scientific">Ramazzottius varieornatus</name>
    <name type="common">Water bear</name>
    <name type="synonym">Tardigrade</name>
    <dbReference type="NCBI Taxonomy" id="947166"/>
    <lineage>
        <taxon>Eukaryota</taxon>
        <taxon>Metazoa</taxon>
        <taxon>Ecdysozoa</taxon>
        <taxon>Tardigrada</taxon>
        <taxon>Eutardigrada</taxon>
        <taxon>Parachela</taxon>
        <taxon>Hypsibioidea</taxon>
        <taxon>Ramazzottiidae</taxon>
        <taxon>Ramazzottius</taxon>
    </lineage>
</organism>
<comment type="subcellular location">
    <subcellularLocation>
        <location evidence="1">Golgi apparatus membrane</location>
        <topology evidence="1">Single-pass type II membrane protein</topology>
    </subcellularLocation>
</comment>
<evidence type="ECO:0000256" key="9">
    <source>
        <dbReference type="ARBA" id="ARBA00023136"/>
    </source>
</evidence>
<evidence type="ECO:0000256" key="5">
    <source>
        <dbReference type="ARBA" id="ARBA00022692"/>
    </source>
</evidence>
<dbReference type="EMBL" id="BDGG01000015">
    <property type="protein sequence ID" value="GAV07641.1"/>
    <property type="molecule type" value="Genomic_DNA"/>
</dbReference>
<evidence type="ECO:0000256" key="3">
    <source>
        <dbReference type="ARBA" id="ARBA00011233"/>
    </source>
</evidence>
<dbReference type="InterPro" id="IPR027417">
    <property type="entry name" value="P-loop_NTPase"/>
</dbReference>
<dbReference type="Pfam" id="PF03567">
    <property type="entry name" value="Sulfotransfer_2"/>
    <property type="match status" value="1"/>
</dbReference>
<dbReference type="FunFam" id="3.40.50.300:FF:001418">
    <property type="entry name" value="Heparan sulfate 2-o-sulfotransferase"/>
    <property type="match status" value="1"/>
</dbReference>
<dbReference type="Gene3D" id="3.40.50.300">
    <property type="entry name" value="P-loop containing nucleotide triphosphate hydrolases"/>
    <property type="match status" value="1"/>
</dbReference>
<evidence type="ECO:0000313" key="13">
    <source>
        <dbReference type="Proteomes" id="UP000186922"/>
    </source>
</evidence>
<keyword evidence="4" id="KW-0808">Transferase</keyword>
<evidence type="ECO:0000256" key="8">
    <source>
        <dbReference type="ARBA" id="ARBA00023034"/>
    </source>
</evidence>
<evidence type="ECO:0000256" key="11">
    <source>
        <dbReference type="ARBA" id="ARBA00023180"/>
    </source>
</evidence>
<dbReference type="SUPFAM" id="SSF52540">
    <property type="entry name" value="P-loop containing nucleoside triphosphate hydrolases"/>
    <property type="match status" value="1"/>
</dbReference>
<keyword evidence="5" id="KW-0812">Transmembrane</keyword>
<keyword evidence="11" id="KW-0325">Glycoprotein</keyword>
<keyword evidence="10" id="KW-1015">Disulfide bond</keyword>
<keyword evidence="7" id="KW-1133">Transmembrane helix</keyword>
<comment type="caution">
    <text evidence="12">The sequence shown here is derived from an EMBL/GenBank/DDBJ whole genome shotgun (WGS) entry which is preliminary data.</text>
</comment>
<keyword evidence="13" id="KW-1185">Reference proteome</keyword>
<proteinExistence type="inferred from homology"/>
<evidence type="ECO:0000256" key="4">
    <source>
        <dbReference type="ARBA" id="ARBA00022679"/>
    </source>
</evidence>
<evidence type="ECO:0000313" key="12">
    <source>
        <dbReference type="EMBL" id="GAV07641.1"/>
    </source>
</evidence>
<dbReference type="Proteomes" id="UP000186922">
    <property type="component" value="Unassembled WGS sequence"/>
</dbReference>
<sequence>MMLSLKVVMFSLCGFGALLFVILCSFLTGLQVGPWSFTLPTVARSRRLSGSEETDGSHALTASDSVLIYNRVPKTGSTTLTGLAYDLCGKNRFNVLHLNTSRNSHVMSLSDQYRFAHNVSGWYEKHPGLFHGHLAYFDFAAFGVTKMPLWINVVRDPIDRLVSYYYFVRYGDNFRPHLTRRKQGDKKSIDDCVSEHGKDCDPMNMWLQVPFFCGHASACWNPPGNSWALEQAKRHLIDKYFLVGVTEELEDFVVMLETTLPSMFHGALDLYRNGEKSHLRKTFNKTEPSPATKETLMASPIYKAEADFYRFAYDNFQSVKRRTLVEKDDRLVDRGQQFFFEKIRPRSRDDVPKKTSSVFPTSTIDFR</sequence>
<gene>
    <name evidence="12" type="primary">RvY_17456-1</name>
    <name evidence="12" type="synonym">RvY_17456.1</name>
    <name evidence="12" type="ORF">RvY_17456</name>
</gene>
<dbReference type="PANTHER" id="PTHR12129:SF17">
    <property type="entry name" value="HEPARAN SULFATE 2-O-SULFOTRANSFERASE 1"/>
    <property type="match status" value="1"/>
</dbReference>
<dbReference type="STRING" id="947166.A0A1D1W2L3"/>
<evidence type="ECO:0008006" key="14">
    <source>
        <dbReference type="Google" id="ProtNLM"/>
    </source>
</evidence>
<dbReference type="OrthoDB" id="10019582at2759"/>
<protein>
    <recommendedName>
        <fullName evidence="14">Sulfotransferase domain-containing protein</fullName>
    </recommendedName>
</protein>
<dbReference type="GO" id="GO:0000139">
    <property type="term" value="C:Golgi membrane"/>
    <property type="evidence" value="ECO:0007669"/>
    <property type="project" value="UniProtKB-SubCell"/>
</dbReference>
<name>A0A1D1W2L3_RAMVA</name>